<name>A0AAI9HR30_MORMO</name>
<organism evidence="1">
    <name type="scientific">Morganella morganii</name>
    <name type="common">Proteus morganii</name>
    <dbReference type="NCBI Taxonomy" id="582"/>
    <lineage>
        <taxon>Bacteria</taxon>
        <taxon>Pseudomonadati</taxon>
        <taxon>Pseudomonadota</taxon>
        <taxon>Gammaproteobacteria</taxon>
        <taxon>Enterobacterales</taxon>
        <taxon>Morganellaceae</taxon>
        <taxon>Morganella</taxon>
    </lineage>
</organism>
<gene>
    <name evidence="1" type="ORF">PN925_001769</name>
</gene>
<accession>A0AAI9HR30</accession>
<dbReference type="EMBL" id="ABKJEP030000018">
    <property type="protein sequence ID" value="EMO9456396.1"/>
    <property type="molecule type" value="Genomic_DNA"/>
</dbReference>
<dbReference type="AlphaFoldDB" id="A0AAI9HR30"/>
<dbReference type="InterPro" id="IPR029465">
    <property type="entry name" value="ATPgrasp_TupA"/>
</dbReference>
<protein>
    <submittedName>
        <fullName evidence="1">Uncharacterized protein</fullName>
    </submittedName>
</protein>
<reference evidence="1" key="1">
    <citation type="submission" date="2024-02" db="EMBL/GenBank/DDBJ databases">
        <authorList>
            <consortium name="Clinical and Environmental Microbiology Branch: Whole genome sequencing antimicrobial resistance pathogens in the healthcare setting"/>
        </authorList>
    </citation>
    <scope>NUCLEOTIDE SEQUENCE</scope>
    <source>
        <strain evidence="1">2023KU-00017</strain>
    </source>
</reference>
<sequence length="218" mass="24994">IGEGYLIPLIAVMDDPEDLRNINDFSNTVIKPNHGAGMVKIIGNNNLTSNEIEDLISQVKLWMKIDFSEISFEPHYKNIERKIIVEKSICENDIAPIDYKFHCFKQKNDSIKTLLQVIGGRFGDNGSQEFYLDNLDNCIRKIGCKTESSLVPKEHHQLLLKAMELNKVLSQDFNYVRIDWYISNGYLYFGELTFTSGAGLSVSFGDDLEKLMSEWWVL</sequence>
<proteinExistence type="predicted"/>
<feature type="non-terminal residue" evidence="1">
    <location>
        <position position="1"/>
    </location>
</feature>
<evidence type="ECO:0000313" key="1">
    <source>
        <dbReference type="EMBL" id="EMO9456396.1"/>
    </source>
</evidence>
<dbReference type="Pfam" id="PF14305">
    <property type="entry name" value="ATPgrasp_TupA"/>
    <property type="match status" value="1"/>
</dbReference>
<comment type="caution">
    <text evidence="1">The sequence shown here is derived from an EMBL/GenBank/DDBJ whole genome shotgun (WGS) entry which is preliminary data.</text>
</comment>